<organism evidence="1 2">
    <name type="scientific">Zunongwangia profunda</name>
    <dbReference type="NCBI Taxonomy" id="398743"/>
    <lineage>
        <taxon>Bacteria</taxon>
        <taxon>Pseudomonadati</taxon>
        <taxon>Bacteroidota</taxon>
        <taxon>Flavobacteriia</taxon>
        <taxon>Flavobacteriales</taxon>
        <taxon>Flavobacteriaceae</taxon>
        <taxon>Zunongwangia</taxon>
    </lineage>
</organism>
<sequence>MIRCNKTKILVFISVRFTIKITKFLVIMPDLLKTINLEGGSTFPLHFAKASFREKRFTIKNLDPIEEI</sequence>
<comment type="caution">
    <text evidence="1">The sequence shown here is derived from an EMBL/GenBank/DDBJ whole genome shotgun (WGS) entry which is preliminary data.</text>
</comment>
<reference evidence="1 2" key="1">
    <citation type="journal article" date="2018" name="Nat. Biotechnol.">
        <title>A standardized bacterial taxonomy based on genome phylogeny substantially revises the tree of life.</title>
        <authorList>
            <person name="Parks D.H."/>
            <person name="Chuvochina M."/>
            <person name="Waite D.W."/>
            <person name="Rinke C."/>
            <person name="Skarshewski A."/>
            <person name="Chaumeil P.A."/>
            <person name="Hugenholtz P."/>
        </authorList>
    </citation>
    <scope>NUCLEOTIDE SEQUENCE [LARGE SCALE GENOMIC DNA]</scope>
    <source>
        <strain evidence="1">UBA9359</strain>
    </source>
</reference>
<gene>
    <name evidence="1" type="ORF">DGQ38_08115</name>
</gene>
<name>A0A3D5IZ30_9FLAO</name>
<dbReference type="EMBL" id="DPMF01000191">
    <property type="protein sequence ID" value="HCV80997.1"/>
    <property type="molecule type" value="Genomic_DNA"/>
</dbReference>
<accession>A0A3D5IZ30</accession>
<dbReference type="AlphaFoldDB" id="A0A3D5IZ30"/>
<evidence type="ECO:0000313" key="2">
    <source>
        <dbReference type="Proteomes" id="UP000264330"/>
    </source>
</evidence>
<dbReference type="Proteomes" id="UP000264330">
    <property type="component" value="Unassembled WGS sequence"/>
</dbReference>
<proteinExistence type="predicted"/>
<evidence type="ECO:0000313" key="1">
    <source>
        <dbReference type="EMBL" id="HCV80997.1"/>
    </source>
</evidence>
<protein>
    <submittedName>
        <fullName evidence="1">Uncharacterized protein</fullName>
    </submittedName>
</protein>